<dbReference type="InterPro" id="IPR012338">
    <property type="entry name" value="Beta-lactam/transpept-like"/>
</dbReference>
<comment type="caution">
    <text evidence="2">The sequence shown here is derived from an EMBL/GenBank/DDBJ whole genome shotgun (WGS) entry which is preliminary data.</text>
</comment>
<dbReference type="EMBL" id="VIRS01000027">
    <property type="protein sequence ID" value="TQS41335.1"/>
    <property type="molecule type" value="Genomic_DNA"/>
</dbReference>
<sequence>MNVLTSHVDAGYAPGGVTVVSRRGEVDVDAVGFADLERSAPFRADAIVRIGAMTMPIVAAAALMLAEEDRLGLDDPVDLWLPELGNPRVLRSLEADVDDTEPAKTPITLRHLLTNTWGFGLFFGGGPSPLRRAANELRVLNGPPIPENSDSPDEWLRRVGSLPLLHQPGEGWTYGLGADVLGILLSRASGRSLEQLLSERIFDPLGMVDTGFAVPAEKLDRVPPAYAPDPRSGDLHVYDPGAWGSEWRERPTYPSAAGGLVSTASDLLAFGQLLLGGGRFGGEWLLTRASVSAMTTNQVTVPVPRFLEGYGWGFGLAVAPSGRFGWDGGLGTSLWVEPATETIGILLTQRSGMPLRSELYRDFWNELSHQAV</sequence>
<gene>
    <name evidence="2" type="ORF">FL583_29940</name>
</gene>
<organism evidence="2 3">
    <name type="scientific">Cryptosporangium phraense</name>
    <dbReference type="NCBI Taxonomy" id="2593070"/>
    <lineage>
        <taxon>Bacteria</taxon>
        <taxon>Bacillati</taxon>
        <taxon>Actinomycetota</taxon>
        <taxon>Actinomycetes</taxon>
        <taxon>Cryptosporangiales</taxon>
        <taxon>Cryptosporangiaceae</taxon>
        <taxon>Cryptosporangium</taxon>
    </lineage>
</organism>
<dbReference type="InterPro" id="IPR050789">
    <property type="entry name" value="Diverse_Enzym_Activities"/>
</dbReference>
<dbReference type="PANTHER" id="PTHR43283">
    <property type="entry name" value="BETA-LACTAMASE-RELATED"/>
    <property type="match status" value="1"/>
</dbReference>
<dbReference type="SUPFAM" id="SSF56601">
    <property type="entry name" value="beta-lactamase/transpeptidase-like"/>
    <property type="match status" value="1"/>
</dbReference>
<dbReference type="Pfam" id="PF00144">
    <property type="entry name" value="Beta-lactamase"/>
    <property type="match status" value="1"/>
</dbReference>
<evidence type="ECO:0000313" key="3">
    <source>
        <dbReference type="Proteomes" id="UP000317982"/>
    </source>
</evidence>
<dbReference type="PANTHER" id="PTHR43283:SF3">
    <property type="entry name" value="BETA-LACTAMASE FAMILY PROTEIN (AFU_ORTHOLOGUE AFUA_5G07500)"/>
    <property type="match status" value="1"/>
</dbReference>
<reference evidence="2 3" key="1">
    <citation type="submission" date="2019-07" db="EMBL/GenBank/DDBJ databases">
        <title>Cryptosporangium phraense sp. nov., isolated from plant litter.</title>
        <authorList>
            <person name="Suriyachadkun C."/>
        </authorList>
    </citation>
    <scope>NUCLEOTIDE SEQUENCE [LARGE SCALE GENOMIC DNA]</scope>
    <source>
        <strain evidence="2 3">A-T 5661</strain>
    </source>
</reference>
<accession>A0A545AKR7</accession>
<dbReference type="AlphaFoldDB" id="A0A545AKR7"/>
<feature type="domain" description="Beta-lactamase-related" evidence="1">
    <location>
        <begin position="7"/>
        <end position="353"/>
    </location>
</feature>
<protein>
    <submittedName>
        <fullName evidence="2">Beta-lactamase family protein</fullName>
    </submittedName>
</protein>
<name>A0A545AKR7_9ACTN</name>
<keyword evidence="3" id="KW-1185">Reference proteome</keyword>
<evidence type="ECO:0000259" key="1">
    <source>
        <dbReference type="Pfam" id="PF00144"/>
    </source>
</evidence>
<dbReference type="Gene3D" id="3.40.710.10">
    <property type="entry name" value="DD-peptidase/beta-lactamase superfamily"/>
    <property type="match status" value="1"/>
</dbReference>
<dbReference type="Proteomes" id="UP000317982">
    <property type="component" value="Unassembled WGS sequence"/>
</dbReference>
<evidence type="ECO:0000313" key="2">
    <source>
        <dbReference type="EMBL" id="TQS41335.1"/>
    </source>
</evidence>
<proteinExistence type="predicted"/>
<dbReference type="InParanoid" id="A0A545AKR7"/>
<dbReference type="OrthoDB" id="4281716at2"/>
<dbReference type="InterPro" id="IPR001466">
    <property type="entry name" value="Beta-lactam-related"/>
</dbReference>
<dbReference type="RefSeq" id="WP_142708207.1">
    <property type="nucleotide sequence ID" value="NZ_VIRS01000027.1"/>
</dbReference>